<protein>
    <submittedName>
        <fullName evidence="2">Uncharacterized protein</fullName>
    </submittedName>
</protein>
<reference evidence="2 3" key="1">
    <citation type="submission" date="2024-06" db="EMBL/GenBank/DDBJ databases">
        <title>Sorghum-associated microbial communities from plants grown in Nebraska, USA.</title>
        <authorList>
            <person name="Schachtman D."/>
        </authorList>
    </citation>
    <scope>NUCLEOTIDE SEQUENCE [LARGE SCALE GENOMIC DNA]</scope>
    <source>
        <strain evidence="2 3">2814</strain>
    </source>
</reference>
<feature type="compositionally biased region" description="Basic and acidic residues" evidence="1">
    <location>
        <begin position="221"/>
        <end position="231"/>
    </location>
</feature>
<name>A0ABV2R7J1_9CAUL</name>
<dbReference type="RefSeq" id="WP_354087491.1">
    <property type="nucleotide sequence ID" value="NZ_JBEPTF010000001.1"/>
</dbReference>
<accession>A0ABV2R7J1</accession>
<organism evidence="2 3">
    <name type="scientific">Brevundimonas faecalis</name>
    <dbReference type="NCBI Taxonomy" id="947378"/>
    <lineage>
        <taxon>Bacteria</taxon>
        <taxon>Pseudomonadati</taxon>
        <taxon>Pseudomonadota</taxon>
        <taxon>Alphaproteobacteria</taxon>
        <taxon>Caulobacterales</taxon>
        <taxon>Caulobacteraceae</taxon>
        <taxon>Brevundimonas</taxon>
    </lineage>
</organism>
<keyword evidence="3" id="KW-1185">Reference proteome</keyword>
<dbReference type="EMBL" id="JBEPTF010000001">
    <property type="protein sequence ID" value="MET4682544.1"/>
    <property type="molecule type" value="Genomic_DNA"/>
</dbReference>
<evidence type="ECO:0000256" key="1">
    <source>
        <dbReference type="SAM" id="MobiDB-lite"/>
    </source>
</evidence>
<evidence type="ECO:0000313" key="3">
    <source>
        <dbReference type="Proteomes" id="UP001549313"/>
    </source>
</evidence>
<feature type="region of interest" description="Disordered" evidence="1">
    <location>
        <begin position="221"/>
        <end position="251"/>
    </location>
</feature>
<proteinExistence type="predicted"/>
<sequence>MRINPETGQLVPDLNRYFVEPNEFVRGGRSTERNLLQRGWDSFKNAVSNGYNHIAGGARQAFSSLGRAFGGTVDHTRTTLSTSLTWASEDATQVADVIVTGVKQTPKALQGAWNDFFNAWSLQPSRPRGFGETTLRPSPPSNLATWFGGDIGLRQSAIRDMFDHAAGVSGMRSVTRSNATNAGLTVRAALERAHGGFASTFAAPYGVIDTVLGRPALEQPAERVRTHDGGTGHHRGLSVRRRTENRCRHGS</sequence>
<gene>
    <name evidence="2" type="ORF">ABIE19_000453</name>
</gene>
<evidence type="ECO:0000313" key="2">
    <source>
        <dbReference type="EMBL" id="MET4682544.1"/>
    </source>
</evidence>
<feature type="compositionally biased region" description="Basic and acidic residues" evidence="1">
    <location>
        <begin position="241"/>
        <end position="251"/>
    </location>
</feature>
<comment type="caution">
    <text evidence="2">The sequence shown here is derived from an EMBL/GenBank/DDBJ whole genome shotgun (WGS) entry which is preliminary data.</text>
</comment>
<dbReference type="Proteomes" id="UP001549313">
    <property type="component" value="Unassembled WGS sequence"/>
</dbReference>